<dbReference type="RefSeq" id="WP_342628081.1">
    <property type="nucleotide sequence ID" value="NZ_CP152276.1"/>
</dbReference>
<name>A0ABZ3D427_9PROT</name>
<dbReference type="Proteomes" id="UP001449795">
    <property type="component" value="Chromosome"/>
</dbReference>
<dbReference type="InterPro" id="IPR013078">
    <property type="entry name" value="His_Pase_superF_clade-1"/>
</dbReference>
<sequence>MTPHPPDDPAAGMHPALPFLLVRHPPVQVAPGTCYGRLDLPPRPGWEARADGLAVLARGAGLRVLYTAPAARCHLPARRVAERAGLALHVDPRLAELDFGAWEGLAWARIDRAALDAWAADPEGFAPPGGESGHALRRRVGAFWTDMLQAGRPAGVMTHGGPLRLLDGLAAGRTPRLLDPPPPQGAARLFSVVPAEYGPGTEHGGRRLSA</sequence>
<protein>
    <submittedName>
        <fullName evidence="1">Histidine phosphatase family protein</fullName>
    </submittedName>
</protein>
<dbReference type="Gene3D" id="3.40.50.1240">
    <property type="entry name" value="Phosphoglycerate mutase-like"/>
    <property type="match status" value="1"/>
</dbReference>
<keyword evidence="2" id="KW-1185">Reference proteome</keyword>
<dbReference type="EMBL" id="CP152276">
    <property type="protein sequence ID" value="XAE42312.1"/>
    <property type="molecule type" value="Genomic_DNA"/>
</dbReference>
<proteinExistence type="predicted"/>
<dbReference type="InterPro" id="IPR029033">
    <property type="entry name" value="His_PPase_superfam"/>
</dbReference>
<organism evidence="1 2">
    <name type="scientific">Nguyenibacter vanlangensis</name>
    <dbReference type="NCBI Taxonomy" id="1216886"/>
    <lineage>
        <taxon>Bacteria</taxon>
        <taxon>Pseudomonadati</taxon>
        <taxon>Pseudomonadota</taxon>
        <taxon>Alphaproteobacteria</taxon>
        <taxon>Acetobacterales</taxon>
        <taxon>Acetobacteraceae</taxon>
        <taxon>Nguyenibacter</taxon>
    </lineage>
</organism>
<dbReference type="Pfam" id="PF00300">
    <property type="entry name" value="His_Phos_1"/>
    <property type="match status" value="1"/>
</dbReference>
<dbReference type="SUPFAM" id="SSF53254">
    <property type="entry name" value="Phosphoglycerate mutase-like"/>
    <property type="match status" value="1"/>
</dbReference>
<gene>
    <name evidence="1" type="ORF">AAC691_18950</name>
</gene>
<evidence type="ECO:0000313" key="1">
    <source>
        <dbReference type="EMBL" id="XAE42312.1"/>
    </source>
</evidence>
<reference evidence="1 2" key="1">
    <citation type="submission" date="2024-04" db="EMBL/GenBank/DDBJ databases">
        <title>Complete genome sequence of Nguyenibacter vanlangesis HBCM-1154, a strain capable of nitrogen fixation, IAA production, and phosphorus solubilization isolated from sugarcane soil.</title>
        <authorList>
            <person name="MY HANH P."/>
        </authorList>
    </citation>
    <scope>NUCLEOTIDE SEQUENCE [LARGE SCALE GENOMIC DNA]</scope>
    <source>
        <strain evidence="1 2">HBCM 1154</strain>
    </source>
</reference>
<accession>A0ABZ3D427</accession>
<evidence type="ECO:0000313" key="2">
    <source>
        <dbReference type="Proteomes" id="UP001449795"/>
    </source>
</evidence>